<dbReference type="EMBL" id="MT142520">
    <property type="protein sequence ID" value="QJA83905.1"/>
    <property type="molecule type" value="Genomic_DNA"/>
</dbReference>
<evidence type="ECO:0000313" key="3">
    <source>
        <dbReference type="EMBL" id="QJI02299.1"/>
    </source>
</evidence>
<dbReference type="Pfam" id="PF13479">
    <property type="entry name" value="AAA_24"/>
    <property type="match status" value="1"/>
</dbReference>
<accession>A0A6M3KR53</accession>
<sequence length="266" mass="29878">MSDSGKTLVASGLDFKVKDGRPEVPMGTIVSDVLFCDVDGGLATITSLGAIMKYIFPQEGRFNTVEHLEALPNVVAQAKGIRLVSIDTLTRYQEGLMLPRIDTDEYKYKMQDWGYIKNIFTQLGSSCLDFNTHLICTAHVEEREDTSLPAIGQEYDQMAKKMKNKYPVRMVPALGGAFRNLIDGYFDLVGFLERTKVAIKGGGEQTAHVLHTRSTERWRARTRLNFLPDHIVNPTFPKILKLWEDGKANLVKGLREANPDVEIVEE</sequence>
<proteinExistence type="predicted"/>
<evidence type="ECO:0000313" key="1">
    <source>
        <dbReference type="EMBL" id="QJA55730.1"/>
    </source>
</evidence>
<dbReference type="EMBL" id="MT141176">
    <property type="protein sequence ID" value="QJA55730.1"/>
    <property type="molecule type" value="Genomic_DNA"/>
</dbReference>
<dbReference type="EMBL" id="MT144990">
    <property type="protein sequence ID" value="QJI02299.1"/>
    <property type="molecule type" value="Genomic_DNA"/>
</dbReference>
<protein>
    <submittedName>
        <fullName evidence="2">Putative ATPase domain containing protein</fullName>
    </submittedName>
</protein>
<reference evidence="2" key="1">
    <citation type="submission" date="2020-03" db="EMBL/GenBank/DDBJ databases">
        <title>The deep terrestrial virosphere.</title>
        <authorList>
            <person name="Holmfeldt K."/>
            <person name="Nilsson E."/>
            <person name="Simone D."/>
            <person name="Lopez-Fernandez M."/>
            <person name="Wu X."/>
            <person name="de Brujin I."/>
            <person name="Lundin D."/>
            <person name="Andersson A."/>
            <person name="Bertilsson S."/>
            <person name="Dopson M."/>
        </authorList>
    </citation>
    <scope>NUCLEOTIDE SEQUENCE</scope>
    <source>
        <strain evidence="2">MM415A00246</strain>
        <strain evidence="1">MM415B01997</strain>
        <strain evidence="3">TM448B03079</strain>
    </source>
</reference>
<dbReference type="AlphaFoldDB" id="A0A6M3KR53"/>
<gene>
    <name evidence="2" type="ORF">MM415A00246_0027</name>
    <name evidence="1" type="ORF">MM415B01997_0012</name>
    <name evidence="3" type="ORF">TM448B03079_0003</name>
</gene>
<name>A0A6M3KR53_9ZZZZ</name>
<organism evidence="2">
    <name type="scientific">viral metagenome</name>
    <dbReference type="NCBI Taxonomy" id="1070528"/>
    <lineage>
        <taxon>unclassified sequences</taxon>
        <taxon>metagenomes</taxon>
        <taxon>organismal metagenomes</taxon>
    </lineage>
</organism>
<evidence type="ECO:0000313" key="2">
    <source>
        <dbReference type="EMBL" id="QJA83905.1"/>
    </source>
</evidence>